<sequence length="198" mass="22751">SKFKKILGPESEEERPVEEETEEKDEPASVVMTETEPILEPVLVVEPGICEKAPGLITEIMERLEELQSIPDPRLRDPRNDVLFPKIYFDFDKSLVKEDFQQQLQKQFPCVLEEVENIEELMVQVEGHADERGNDEYNIALGHRRANAVIGIVKVYLSDPAKLQITSYGEEFPEVQESNPEAWAKNRRVVFTLLLKSQ</sequence>
<evidence type="ECO:0000313" key="6">
    <source>
        <dbReference type="EMBL" id="SVD30465.1"/>
    </source>
</evidence>
<dbReference type="PANTHER" id="PTHR30329">
    <property type="entry name" value="STATOR ELEMENT OF FLAGELLAR MOTOR COMPLEX"/>
    <property type="match status" value="1"/>
</dbReference>
<dbReference type="CDD" id="cd07185">
    <property type="entry name" value="OmpA_C-like"/>
    <property type="match status" value="1"/>
</dbReference>
<dbReference type="InterPro" id="IPR050330">
    <property type="entry name" value="Bact_OuterMem_StrucFunc"/>
</dbReference>
<dbReference type="PROSITE" id="PS51123">
    <property type="entry name" value="OMPA_2"/>
    <property type="match status" value="1"/>
</dbReference>
<dbReference type="InterPro" id="IPR006665">
    <property type="entry name" value="OmpA-like"/>
</dbReference>
<comment type="subcellular location">
    <subcellularLocation>
        <location evidence="1">Cell outer membrane</location>
    </subcellularLocation>
</comment>
<dbReference type="InterPro" id="IPR006664">
    <property type="entry name" value="OMP_bac"/>
</dbReference>
<dbReference type="AlphaFoldDB" id="A0A382U9C4"/>
<gene>
    <name evidence="6" type="ORF">METZ01_LOCUS383319</name>
</gene>
<feature type="domain" description="OmpA-like" evidence="5">
    <location>
        <begin position="76"/>
        <end position="197"/>
    </location>
</feature>
<organism evidence="6">
    <name type="scientific">marine metagenome</name>
    <dbReference type="NCBI Taxonomy" id="408172"/>
    <lineage>
        <taxon>unclassified sequences</taxon>
        <taxon>metagenomes</taxon>
        <taxon>ecological metagenomes</taxon>
    </lineage>
</organism>
<evidence type="ECO:0000259" key="5">
    <source>
        <dbReference type="PROSITE" id="PS51123"/>
    </source>
</evidence>
<dbReference type="InterPro" id="IPR036737">
    <property type="entry name" value="OmpA-like_sf"/>
</dbReference>
<name>A0A382U9C4_9ZZZZ</name>
<dbReference type="PANTHER" id="PTHR30329:SF21">
    <property type="entry name" value="LIPOPROTEIN YIAD-RELATED"/>
    <property type="match status" value="1"/>
</dbReference>
<proteinExistence type="predicted"/>
<keyword evidence="3" id="KW-0998">Cell outer membrane</keyword>
<dbReference type="GO" id="GO:0009279">
    <property type="term" value="C:cell outer membrane"/>
    <property type="evidence" value="ECO:0007669"/>
    <property type="project" value="UniProtKB-SubCell"/>
</dbReference>
<dbReference type="SUPFAM" id="SSF103088">
    <property type="entry name" value="OmpA-like"/>
    <property type="match status" value="1"/>
</dbReference>
<dbReference type="Pfam" id="PF00691">
    <property type="entry name" value="OmpA"/>
    <property type="match status" value="1"/>
</dbReference>
<feature type="non-terminal residue" evidence="6">
    <location>
        <position position="1"/>
    </location>
</feature>
<dbReference type="Gene3D" id="3.30.1330.60">
    <property type="entry name" value="OmpA-like domain"/>
    <property type="match status" value="1"/>
</dbReference>
<reference evidence="6" key="1">
    <citation type="submission" date="2018-05" db="EMBL/GenBank/DDBJ databases">
        <authorList>
            <person name="Lanie J.A."/>
            <person name="Ng W.-L."/>
            <person name="Kazmierczak K.M."/>
            <person name="Andrzejewski T.M."/>
            <person name="Davidsen T.M."/>
            <person name="Wayne K.J."/>
            <person name="Tettelin H."/>
            <person name="Glass J.I."/>
            <person name="Rusch D."/>
            <person name="Podicherti R."/>
            <person name="Tsui H.-C.T."/>
            <person name="Winkler M.E."/>
        </authorList>
    </citation>
    <scope>NUCLEOTIDE SEQUENCE</scope>
</reference>
<feature type="region of interest" description="Disordered" evidence="4">
    <location>
        <begin position="1"/>
        <end position="31"/>
    </location>
</feature>
<protein>
    <recommendedName>
        <fullName evidence="5">OmpA-like domain-containing protein</fullName>
    </recommendedName>
</protein>
<dbReference type="PRINTS" id="PR01021">
    <property type="entry name" value="OMPADOMAIN"/>
</dbReference>
<dbReference type="EMBL" id="UINC01142247">
    <property type="protein sequence ID" value="SVD30465.1"/>
    <property type="molecule type" value="Genomic_DNA"/>
</dbReference>
<accession>A0A382U9C4</accession>
<evidence type="ECO:0000256" key="4">
    <source>
        <dbReference type="SAM" id="MobiDB-lite"/>
    </source>
</evidence>
<evidence type="ECO:0000256" key="1">
    <source>
        <dbReference type="ARBA" id="ARBA00004442"/>
    </source>
</evidence>
<evidence type="ECO:0000256" key="3">
    <source>
        <dbReference type="ARBA" id="ARBA00023237"/>
    </source>
</evidence>
<keyword evidence="2" id="KW-0472">Membrane</keyword>
<evidence type="ECO:0000256" key="2">
    <source>
        <dbReference type="ARBA" id="ARBA00023136"/>
    </source>
</evidence>
<feature type="compositionally biased region" description="Acidic residues" evidence="4">
    <location>
        <begin position="10"/>
        <end position="25"/>
    </location>
</feature>